<dbReference type="AlphaFoldDB" id="A0A101JBB8"/>
<organism evidence="1 2">
    <name type="scientific">Streptomyces regalis</name>
    <dbReference type="NCBI Taxonomy" id="68262"/>
    <lineage>
        <taxon>Bacteria</taxon>
        <taxon>Bacillati</taxon>
        <taxon>Actinomycetota</taxon>
        <taxon>Actinomycetes</taxon>
        <taxon>Kitasatosporales</taxon>
        <taxon>Streptomycetaceae</taxon>
        <taxon>Streptomyces</taxon>
    </lineage>
</organism>
<evidence type="ECO:0000313" key="1">
    <source>
        <dbReference type="EMBL" id="KUL23645.1"/>
    </source>
</evidence>
<keyword evidence="2" id="KW-1185">Reference proteome</keyword>
<gene>
    <name evidence="1" type="ORF">ADL12_39055</name>
</gene>
<evidence type="ECO:0000313" key="2">
    <source>
        <dbReference type="Proteomes" id="UP000053923"/>
    </source>
</evidence>
<evidence type="ECO:0008006" key="3">
    <source>
        <dbReference type="Google" id="ProtNLM"/>
    </source>
</evidence>
<comment type="caution">
    <text evidence="1">The sequence shown here is derived from an EMBL/GenBank/DDBJ whole genome shotgun (WGS) entry which is preliminary data.</text>
</comment>
<accession>A0A101JBB8</accession>
<dbReference type="SUPFAM" id="SSF51905">
    <property type="entry name" value="FAD/NAD(P)-binding domain"/>
    <property type="match status" value="1"/>
</dbReference>
<dbReference type="InterPro" id="IPR036188">
    <property type="entry name" value="FAD/NAD-bd_sf"/>
</dbReference>
<protein>
    <recommendedName>
        <fullName evidence="3">FAD dependent oxidoreductase domain-containing protein</fullName>
    </recommendedName>
</protein>
<reference evidence="2" key="1">
    <citation type="submission" date="2015-10" db="EMBL/GenBank/DDBJ databases">
        <authorList>
            <person name="Ju K.-S."/>
            <person name="Doroghazi J.R."/>
            <person name="Metcalf W.W."/>
        </authorList>
    </citation>
    <scope>NUCLEOTIDE SEQUENCE [LARGE SCALE GENOMIC DNA]</scope>
    <source>
        <strain evidence="2">NRRL 3151</strain>
    </source>
</reference>
<dbReference type="Proteomes" id="UP000053923">
    <property type="component" value="Unassembled WGS sequence"/>
</dbReference>
<dbReference type="Gene3D" id="3.50.50.60">
    <property type="entry name" value="FAD/NAD(P)-binding domain"/>
    <property type="match status" value="1"/>
</dbReference>
<dbReference type="EMBL" id="LLZG01000385">
    <property type="protein sequence ID" value="KUL23645.1"/>
    <property type="molecule type" value="Genomic_DNA"/>
</dbReference>
<sequence>MERVDVVVFGAGQSGLAAAHALLRQSLKPVALEATAAWMRTSARAAAWPPSGALTVAPTWRRRAAGG</sequence>
<name>A0A101JBB8_9ACTN</name>
<proteinExistence type="predicted"/>